<accession>A0A857JN48</accession>
<name>A0A857JN48_9ALTE</name>
<dbReference type="NCBIfam" id="NF006702">
    <property type="entry name" value="PRK09248.1"/>
    <property type="match status" value="1"/>
</dbReference>
<dbReference type="RefSeq" id="WP_160180957.1">
    <property type="nucleotide sequence ID" value="NZ_CP047656.1"/>
</dbReference>
<dbReference type="AlphaFoldDB" id="A0A857JN48"/>
<dbReference type="SUPFAM" id="SSF89550">
    <property type="entry name" value="PHP domain-like"/>
    <property type="match status" value="1"/>
</dbReference>
<dbReference type="KEGG" id="pmes:FX988_03040"/>
<dbReference type="Gene3D" id="3.20.20.140">
    <property type="entry name" value="Metal-dependent hydrolases"/>
    <property type="match status" value="1"/>
</dbReference>
<organism evidence="2 3">
    <name type="scientific">Paraglaciecola mesophila</name>
    <dbReference type="NCBI Taxonomy" id="197222"/>
    <lineage>
        <taxon>Bacteria</taxon>
        <taxon>Pseudomonadati</taxon>
        <taxon>Pseudomonadota</taxon>
        <taxon>Gammaproteobacteria</taxon>
        <taxon>Alteromonadales</taxon>
        <taxon>Alteromonadaceae</taxon>
        <taxon>Paraglaciecola</taxon>
    </lineage>
</organism>
<dbReference type="SMART" id="SM00481">
    <property type="entry name" value="POLIIIAc"/>
    <property type="match status" value="1"/>
</dbReference>
<dbReference type="PANTHER" id="PTHR36928:SF1">
    <property type="entry name" value="PHOSPHATASE YCDX-RELATED"/>
    <property type="match status" value="1"/>
</dbReference>
<dbReference type="InterPro" id="IPR016195">
    <property type="entry name" value="Pol/histidinol_Pase-like"/>
</dbReference>
<dbReference type="GO" id="GO:0071978">
    <property type="term" value="P:bacterial-type flagellum-dependent swarming motility"/>
    <property type="evidence" value="ECO:0007669"/>
    <property type="project" value="TreeGrafter"/>
</dbReference>
<sequence>MTLLVDTHSHTVASTHAYSTVQEYVVQAKLKGMQMFSLTEHGPTMPDSPHPWHFGNRHVLPRFVDGIAILRAIEANIMPPNGGHDIPNGLHSFLDFAIASFHEPVFAPQSKAQNTQAMIKTIETGDIQIIGHPGNPNFPIDIAEVIRAAKDNNVVLEINNSSFKGSRSGSAANCKQVLEITDQLDWRVVFSSDAHVAFDIGNDKSSMASAEEVGFPMERVVNRNAHEFVAFLAEHNKPVAAELQQWLTTL</sequence>
<dbReference type="EMBL" id="CP047656">
    <property type="protein sequence ID" value="QHJ12782.1"/>
    <property type="molecule type" value="Genomic_DNA"/>
</dbReference>
<keyword evidence="3" id="KW-1185">Reference proteome</keyword>
<protein>
    <submittedName>
        <fullName evidence="2">Putative phosphatase YcdX</fullName>
        <ecNumber evidence="2">3.1.3.-</ecNumber>
    </submittedName>
</protein>
<dbReference type="Proteomes" id="UP000464524">
    <property type="component" value="Chromosome"/>
</dbReference>
<dbReference type="GO" id="GO:0005829">
    <property type="term" value="C:cytosol"/>
    <property type="evidence" value="ECO:0007669"/>
    <property type="project" value="TreeGrafter"/>
</dbReference>
<dbReference type="Pfam" id="PF02811">
    <property type="entry name" value="PHP"/>
    <property type="match status" value="1"/>
</dbReference>
<evidence type="ECO:0000313" key="3">
    <source>
        <dbReference type="Proteomes" id="UP000464524"/>
    </source>
</evidence>
<dbReference type="GO" id="GO:0042578">
    <property type="term" value="F:phosphoric ester hydrolase activity"/>
    <property type="evidence" value="ECO:0007669"/>
    <property type="project" value="TreeGrafter"/>
</dbReference>
<reference evidence="2 3" key="1">
    <citation type="submission" date="2019-12" db="EMBL/GenBank/DDBJ databases">
        <title>Genome sequencing and assembly of endphytes of Porphyra tenera.</title>
        <authorList>
            <person name="Park J.M."/>
            <person name="Shin R."/>
            <person name="Jo S.H."/>
        </authorList>
    </citation>
    <scope>NUCLEOTIDE SEQUENCE [LARGE SCALE GENOMIC DNA]</scope>
    <source>
        <strain evidence="2 3">GPM4</strain>
    </source>
</reference>
<proteinExistence type="predicted"/>
<dbReference type="CDD" id="cd07437">
    <property type="entry name" value="PHP_HisPPase_Ycdx_like"/>
    <property type="match status" value="1"/>
</dbReference>
<gene>
    <name evidence="2" type="ORF">FX988_03040</name>
</gene>
<feature type="domain" description="Polymerase/histidinol phosphatase N-terminal" evidence="1">
    <location>
        <begin position="5"/>
        <end position="79"/>
    </location>
</feature>
<evidence type="ECO:0000313" key="2">
    <source>
        <dbReference type="EMBL" id="QHJ12782.1"/>
    </source>
</evidence>
<dbReference type="OrthoDB" id="9808747at2"/>
<dbReference type="InterPro" id="IPR003141">
    <property type="entry name" value="Pol/His_phosphatase_N"/>
</dbReference>
<evidence type="ECO:0000259" key="1">
    <source>
        <dbReference type="SMART" id="SM00481"/>
    </source>
</evidence>
<dbReference type="PANTHER" id="PTHR36928">
    <property type="entry name" value="PHOSPHATASE YCDX-RELATED"/>
    <property type="match status" value="1"/>
</dbReference>
<dbReference type="InterPro" id="IPR004013">
    <property type="entry name" value="PHP_dom"/>
</dbReference>
<dbReference type="GO" id="GO:0008270">
    <property type="term" value="F:zinc ion binding"/>
    <property type="evidence" value="ECO:0007669"/>
    <property type="project" value="TreeGrafter"/>
</dbReference>
<keyword evidence="2" id="KW-0378">Hydrolase</keyword>
<dbReference type="InterPro" id="IPR050243">
    <property type="entry name" value="PHP_phosphatase"/>
</dbReference>
<dbReference type="EC" id="3.1.3.-" evidence="2"/>